<evidence type="ECO:0000259" key="3">
    <source>
        <dbReference type="PROSITE" id="PS51459"/>
    </source>
</evidence>
<dbReference type="Proteomes" id="UP000256345">
    <property type="component" value="Unassembled WGS sequence"/>
</dbReference>
<proteinExistence type="predicted"/>
<feature type="active site" evidence="1">
    <location>
        <position position="207"/>
    </location>
</feature>
<dbReference type="InterPro" id="IPR003812">
    <property type="entry name" value="Fido"/>
</dbReference>
<dbReference type="EMBL" id="QUMU01000006">
    <property type="protein sequence ID" value="REG30818.1"/>
    <property type="molecule type" value="Genomic_DNA"/>
</dbReference>
<dbReference type="GO" id="GO:0005524">
    <property type="term" value="F:ATP binding"/>
    <property type="evidence" value="ECO:0007669"/>
    <property type="project" value="UniProtKB-KW"/>
</dbReference>
<gene>
    <name evidence="4" type="ORF">AA314_00531</name>
    <name evidence="5" type="ORF">ATI61_106288</name>
</gene>
<dbReference type="PANTHER" id="PTHR13504:SF33">
    <property type="entry name" value="FIC FAMILY PROTEIN"/>
    <property type="match status" value="1"/>
</dbReference>
<evidence type="ECO:0000313" key="7">
    <source>
        <dbReference type="Proteomes" id="UP000256345"/>
    </source>
</evidence>
<dbReference type="EMBL" id="CP011509">
    <property type="protein sequence ID" value="AKI98904.1"/>
    <property type="molecule type" value="Genomic_DNA"/>
</dbReference>
<dbReference type="RefSeq" id="WP_047854144.1">
    <property type="nucleotide sequence ID" value="NZ_CP011509.1"/>
</dbReference>
<dbReference type="KEGG" id="age:AA314_00531"/>
<dbReference type="InterPro" id="IPR040198">
    <property type="entry name" value="Fido_containing"/>
</dbReference>
<dbReference type="InterPro" id="IPR025230">
    <property type="entry name" value="DUF4172"/>
</dbReference>
<name>A0AAC8TAG5_9BACT</name>
<reference evidence="4 6" key="1">
    <citation type="submission" date="2015-05" db="EMBL/GenBank/DDBJ databases">
        <title>Genome assembly of Archangium gephyra DSM 2261.</title>
        <authorList>
            <person name="Sharma G."/>
            <person name="Subramanian S."/>
        </authorList>
    </citation>
    <scope>NUCLEOTIDE SEQUENCE [LARGE SCALE GENOMIC DNA]</scope>
    <source>
        <strain evidence="4 6">DSM 2261</strain>
    </source>
</reference>
<dbReference type="AlphaFoldDB" id="A0AAC8TAG5"/>
<accession>A0AAC8TAG5</accession>
<keyword evidence="2" id="KW-0547">Nucleotide-binding</keyword>
<dbReference type="Pfam" id="PF02661">
    <property type="entry name" value="Fic"/>
    <property type="match status" value="1"/>
</dbReference>
<evidence type="ECO:0000256" key="2">
    <source>
        <dbReference type="PIRSR" id="PIRSR640198-2"/>
    </source>
</evidence>
<dbReference type="SUPFAM" id="SSF140931">
    <property type="entry name" value="Fic-like"/>
    <property type="match status" value="1"/>
</dbReference>
<reference evidence="5 7" key="2">
    <citation type="submission" date="2018-08" db="EMBL/GenBank/DDBJ databases">
        <title>Genomic Encyclopedia of Archaeal and Bacterial Type Strains, Phase II (KMG-II): from individual species to whole genera.</title>
        <authorList>
            <person name="Goeker M."/>
        </authorList>
    </citation>
    <scope>NUCLEOTIDE SEQUENCE [LARGE SCALE GENOMIC DNA]</scope>
    <source>
        <strain evidence="5 7">DSM 2261</strain>
    </source>
</reference>
<dbReference type="Pfam" id="PF13776">
    <property type="entry name" value="DUF4172"/>
    <property type="match status" value="1"/>
</dbReference>
<sequence length="371" mass="41344">MSLWEKARWPGFTWGDGGVVGPLAEARYKQGRLLGSMVRLGFELRLEAQVHTVTEDVLKSSELEGELLDRESVRSSVARRLGVPDAALSGSDPDRKTEEVVAMMLDATGNFAAPLTKERLVGWHAALFPTGYSGFHRIKVGGWREDSEGPMQVVSGPVGRTKIHYEAPPAERLDAEMERFLDWFNAPPLLDGLLRAALAHLWFVTVHPFDDGNGRIARAITDMALAQLEQSSQRFYSVSSQIRLERSAYYDTLERTQKGSLDVTVWLVWFLECYARAIDAAEATCAGVLRKADFWQHYAREPFSPRQKAVMNRLLDGFEGKLTAKKWAALGKCSVDTAQRELTDLVARGILVKNPGGSKNTSYALAFEQPR</sequence>
<feature type="binding site" evidence="2">
    <location>
        <begin position="211"/>
        <end position="218"/>
    </location>
    <ligand>
        <name>ATP</name>
        <dbReference type="ChEBI" id="CHEBI:30616"/>
    </ligand>
</feature>
<keyword evidence="7" id="KW-1185">Reference proteome</keyword>
<evidence type="ECO:0000256" key="1">
    <source>
        <dbReference type="PIRSR" id="PIRSR640198-1"/>
    </source>
</evidence>
<protein>
    <submittedName>
        <fullName evidence="4">Fic family protein</fullName>
    </submittedName>
</protein>
<dbReference type="PANTHER" id="PTHR13504">
    <property type="entry name" value="FIDO DOMAIN-CONTAINING PROTEIN DDB_G0283145"/>
    <property type="match status" value="1"/>
</dbReference>
<feature type="binding site" evidence="2">
    <location>
        <begin position="249"/>
        <end position="250"/>
    </location>
    <ligand>
        <name>ATP</name>
        <dbReference type="ChEBI" id="CHEBI:30616"/>
    </ligand>
</feature>
<dbReference type="InterPro" id="IPR036597">
    <property type="entry name" value="Fido-like_dom_sf"/>
</dbReference>
<evidence type="ECO:0000313" key="4">
    <source>
        <dbReference type="EMBL" id="AKI98904.1"/>
    </source>
</evidence>
<keyword evidence="2" id="KW-0067">ATP-binding</keyword>
<dbReference type="Gene3D" id="1.10.3290.10">
    <property type="entry name" value="Fido-like domain"/>
    <property type="match status" value="1"/>
</dbReference>
<feature type="domain" description="Fido" evidence="3">
    <location>
        <begin position="115"/>
        <end position="272"/>
    </location>
</feature>
<dbReference type="Proteomes" id="UP000035579">
    <property type="component" value="Chromosome"/>
</dbReference>
<dbReference type="PROSITE" id="PS51459">
    <property type="entry name" value="FIDO"/>
    <property type="match status" value="1"/>
</dbReference>
<organism evidence="4 6">
    <name type="scientific">Archangium gephyra</name>
    <dbReference type="NCBI Taxonomy" id="48"/>
    <lineage>
        <taxon>Bacteria</taxon>
        <taxon>Pseudomonadati</taxon>
        <taxon>Myxococcota</taxon>
        <taxon>Myxococcia</taxon>
        <taxon>Myxococcales</taxon>
        <taxon>Cystobacterineae</taxon>
        <taxon>Archangiaceae</taxon>
        <taxon>Archangium</taxon>
    </lineage>
</organism>
<evidence type="ECO:0000313" key="6">
    <source>
        <dbReference type="Proteomes" id="UP000035579"/>
    </source>
</evidence>
<evidence type="ECO:0000313" key="5">
    <source>
        <dbReference type="EMBL" id="REG30818.1"/>
    </source>
</evidence>